<dbReference type="InterPro" id="IPR019933">
    <property type="entry name" value="DivIVA_domain"/>
</dbReference>
<sequence length="558" mass="59536">MAQKLREGESKSGIARAGKRKWGYDPAQVDGFLERAHALYDSEGAKLTQRDIQDVSFDVAKNGYVISQVDAALSRLERAVVDKQTTWEISQHGRVTWKAQTEKLYQEIAKHAERAERERFRSGNAKQPSYDKKQVDRLIDQIVDKAAASLGVDGVNPEDVRKLADLNANAVNNVVFTQRKGKKGYDERQVDYFLNTCVQLLSRLESYARVADFVGDSSASATTAEAASPAPAADVSSLFASAAPQAPAAEPAVQAQPQMAASPVYHESFDALHQAERDLFTAPAAQEKPVSYAPAFSASTPSGPSAPQPVSYAPSVKPEHRHAEPVTPTPAAAPTVAQSETVQSETVVLSPIPDDPFGTKAAASQTTAQPQPDSHAAVSAPAAPSDHAAPAQAAAQPAPEPPAAPSFKPLHTRDAAVQHAPEAAEPVIDTARDDSSLAALAHMVEISQEMPAIRTQAFEPKMPSLDTPSVLKLNNMPEPVMPSSVGHAGTGETQTDGSDAQPNEHRSAQQPAVPASASALHRTDDLFPSFFPLENGFDTDIPDLSFPTLNDPEPKKEQ</sequence>
<organism evidence="2 3">
    <name type="scientific">Bifidobacterium callitrichidarum</name>
    <dbReference type="NCBI Taxonomy" id="2052941"/>
    <lineage>
        <taxon>Bacteria</taxon>
        <taxon>Bacillati</taxon>
        <taxon>Actinomycetota</taxon>
        <taxon>Actinomycetes</taxon>
        <taxon>Bifidobacteriales</taxon>
        <taxon>Bifidobacteriaceae</taxon>
        <taxon>Bifidobacterium</taxon>
    </lineage>
</organism>
<name>A0A2U2N5I7_9BIFI</name>
<dbReference type="NCBIfam" id="TIGR03543">
    <property type="entry name" value="divI1A_rptt_fam"/>
    <property type="match status" value="1"/>
</dbReference>
<feature type="compositionally biased region" description="Polar residues" evidence="1">
    <location>
        <begin position="338"/>
        <end position="347"/>
    </location>
</feature>
<dbReference type="NCBIfam" id="TIGR03544">
    <property type="entry name" value="DivI1A_domain"/>
    <property type="match status" value="2"/>
</dbReference>
<dbReference type="EMBL" id="QFFM01000019">
    <property type="protein sequence ID" value="PWG64229.1"/>
    <property type="molecule type" value="Genomic_DNA"/>
</dbReference>
<feature type="region of interest" description="Disordered" evidence="1">
    <location>
        <begin position="537"/>
        <end position="558"/>
    </location>
</feature>
<accession>A0A2U2N5I7</accession>
<dbReference type="Gene3D" id="6.10.250.660">
    <property type="match status" value="1"/>
</dbReference>
<dbReference type="RefSeq" id="WP_109057568.1">
    <property type="nucleotide sequence ID" value="NZ_QFFM01000019.1"/>
</dbReference>
<keyword evidence="3" id="KW-1185">Reference proteome</keyword>
<gene>
    <name evidence="2" type="ORF">DF196_09370</name>
</gene>
<proteinExistence type="predicted"/>
<feature type="compositionally biased region" description="Low complexity" evidence="1">
    <location>
        <begin position="325"/>
        <end position="337"/>
    </location>
</feature>
<feature type="compositionally biased region" description="Low complexity" evidence="1">
    <location>
        <begin position="361"/>
        <end position="397"/>
    </location>
</feature>
<dbReference type="InterPro" id="IPR019932">
    <property type="entry name" value="CHP03543"/>
</dbReference>
<comment type="caution">
    <text evidence="2">The sequence shown here is derived from an EMBL/GenBank/DDBJ whole genome shotgun (WGS) entry which is preliminary data.</text>
</comment>
<reference evidence="2 3" key="1">
    <citation type="journal article" date="2018" name="Int. J. Syst. Evol. Microbiol.">
        <title>Bifidobacterium callitrichidarum sp. nov. from the faeces of the emperor tamarin (Saguinus imperator).</title>
        <authorList>
            <person name="Modesto M."/>
            <person name="Michelini S."/>
            <person name="Sansosti M.C."/>
            <person name="De Filippo C."/>
            <person name="Cavalieri D."/>
            <person name="Qvirist L."/>
            <person name="Andlid T."/>
            <person name="Spiezio C."/>
            <person name="Sandri C."/>
            <person name="Pascarelli S."/>
            <person name="Sgorbati B."/>
            <person name="Mattarelli P."/>
        </authorList>
    </citation>
    <scope>NUCLEOTIDE SEQUENCE [LARGE SCALE GENOMIC DNA]</scope>
    <source>
        <strain evidence="2 3">TRI 5</strain>
    </source>
</reference>
<feature type="region of interest" description="Disordered" evidence="1">
    <location>
        <begin position="482"/>
        <end position="517"/>
    </location>
</feature>
<protein>
    <submittedName>
        <fullName evidence="2">DivIVA domain-containing protein</fullName>
    </submittedName>
</protein>
<feature type="compositionally biased region" description="Polar residues" evidence="1">
    <location>
        <begin position="491"/>
        <end position="501"/>
    </location>
</feature>
<feature type="region of interest" description="Disordered" evidence="1">
    <location>
        <begin position="294"/>
        <end position="408"/>
    </location>
</feature>
<evidence type="ECO:0000313" key="2">
    <source>
        <dbReference type="EMBL" id="PWG64229.1"/>
    </source>
</evidence>
<dbReference type="OrthoDB" id="3480096at2"/>
<dbReference type="AlphaFoldDB" id="A0A2U2N5I7"/>
<evidence type="ECO:0000256" key="1">
    <source>
        <dbReference type="SAM" id="MobiDB-lite"/>
    </source>
</evidence>
<feature type="compositionally biased region" description="Low complexity" evidence="1">
    <location>
        <begin position="508"/>
        <end position="517"/>
    </location>
</feature>
<evidence type="ECO:0000313" key="3">
    <source>
        <dbReference type="Proteomes" id="UP000245876"/>
    </source>
</evidence>
<dbReference type="Proteomes" id="UP000245876">
    <property type="component" value="Unassembled WGS sequence"/>
</dbReference>